<keyword evidence="3" id="KW-1185">Reference proteome</keyword>
<dbReference type="Pfam" id="PF11981">
    <property type="entry name" value="DUF3482"/>
    <property type="match status" value="1"/>
</dbReference>
<evidence type="ECO:0000313" key="2">
    <source>
        <dbReference type="EMBL" id="QJE95343.1"/>
    </source>
</evidence>
<dbReference type="RefSeq" id="WP_169453657.1">
    <property type="nucleotide sequence ID" value="NZ_CP051774.1"/>
</dbReference>
<dbReference type="GO" id="GO:0005525">
    <property type="term" value="F:GTP binding"/>
    <property type="evidence" value="ECO:0007669"/>
    <property type="project" value="InterPro"/>
</dbReference>
<sequence>MGTWLSEEIPAFAVVGRVNAGKSATLATLLEIDDDELLRISATPGETTDVLPLPVRYDGEELLRFLDTPGFQQPVEAMREIQKLAGNGVPGPAEIARFTKECRQRFPDEARLLEPLVEGAGVIYVVDPCKPLRDTFLAEIEILRWTGRPRLALLNPQAEPSPELEREWRERLGTSFNLVRTFHAHDARFDERKRLLEVLLQIEEHHASHIRRVIEAMDNEMHDRREEAAEAILDFLEKSLTLRVSEPIDVRDRSVPSRSEKKKAELEERYFKKLGDLELTCLKKLLKIYRHNLIKLDVDPERHAGLDLATAETWQKWGLSRWQLAAAGAVAGGAAGAVFDLGVGVHSLGAGTVIGALGGGTMAFFKGGALPELRVIGGGLGKLRGDGQAMVVGPPESLNFSWILLDSMLVRHRGILARAHGKRDTAALEVSEQDSLVRNFPSDRRSLLQKWFASCLKGSPDRGKEPEVFAELVKSLEEAEEK</sequence>
<dbReference type="InterPro" id="IPR021871">
    <property type="entry name" value="DUF3482"/>
</dbReference>
<feature type="domain" description="G" evidence="1">
    <location>
        <begin position="12"/>
        <end position="75"/>
    </location>
</feature>
<evidence type="ECO:0000259" key="1">
    <source>
        <dbReference type="Pfam" id="PF01926"/>
    </source>
</evidence>
<dbReference type="InterPro" id="IPR006073">
    <property type="entry name" value="GTP-bd"/>
</dbReference>
<dbReference type="InterPro" id="IPR027417">
    <property type="entry name" value="P-loop_NTPase"/>
</dbReference>
<dbReference type="KEGG" id="luo:HHL09_05970"/>
<protein>
    <submittedName>
        <fullName evidence="2">GTPase/DUF3482 domain-containing protein</fullName>
    </submittedName>
</protein>
<dbReference type="Pfam" id="PF01926">
    <property type="entry name" value="MMR_HSR1"/>
    <property type="match status" value="1"/>
</dbReference>
<dbReference type="AlphaFoldDB" id="A0A858RGU3"/>
<evidence type="ECO:0000313" key="3">
    <source>
        <dbReference type="Proteomes" id="UP000501812"/>
    </source>
</evidence>
<dbReference type="Proteomes" id="UP000501812">
    <property type="component" value="Chromosome"/>
</dbReference>
<accession>A0A858RGU3</accession>
<gene>
    <name evidence="2" type="ORF">HHL09_05970</name>
</gene>
<dbReference type="Gene3D" id="3.40.50.300">
    <property type="entry name" value="P-loop containing nucleotide triphosphate hydrolases"/>
    <property type="match status" value="1"/>
</dbReference>
<name>A0A858RGU3_9BACT</name>
<proteinExistence type="predicted"/>
<dbReference type="SUPFAM" id="SSF52540">
    <property type="entry name" value="P-loop containing nucleoside triphosphate hydrolases"/>
    <property type="match status" value="1"/>
</dbReference>
<organism evidence="2 3">
    <name type="scientific">Luteolibacter luteus</name>
    <dbReference type="NCBI Taxonomy" id="2728835"/>
    <lineage>
        <taxon>Bacteria</taxon>
        <taxon>Pseudomonadati</taxon>
        <taxon>Verrucomicrobiota</taxon>
        <taxon>Verrucomicrobiia</taxon>
        <taxon>Verrucomicrobiales</taxon>
        <taxon>Verrucomicrobiaceae</taxon>
        <taxon>Luteolibacter</taxon>
    </lineage>
</organism>
<reference evidence="2 3" key="1">
    <citation type="submission" date="2020-04" db="EMBL/GenBank/DDBJ databases">
        <title>Luteolibacter sp. G-1-1-1 isolated from soil.</title>
        <authorList>
            <person name="Dahal R.H."/>
        </authorList>
    </citation>
    <scope>NUCLEOTIDE SEQUENCE [LARGE SCALE GENOMIC DNA]</scope>
    <source>
        <strain evidence="2 3">G-1-1-1</strain>
    </source>
</reference>
<dbReference type="EMBL" id="CP051774">
    <property type="protein sequence ID" value="QJE95343.1"/>
    <property type="molecule type" value="Genomic_DNA"/>
</dbReference>